<comment type="caution">
    <text evidence="5">The sequence shown here is derived from an EMBL/GenBank/DDBJ whole genome shotgun (WGS) entry which is preliminary data.</text>
</comment>
<dbReference type="PROSITE" id="PS00622">
    <property type="entry name" value="HTH_LUXR_1"/>
    <property type="match status" value="1"/>
</dbReference>
<dbReference type="CDD" id="cd06170">
    <property type="entry name" value="LuxR_C_like"/>
    <property type="match status" value="1"/>
</dbReference>
<keyword evidence="6" id="KW-1185">Reference proteome</keyword>
<feature type="domain" description="HTH luxR-type" evidence="4">
    <location>
        <begin position="135"/>
        <end position="200"/>
    </location>
</feature>
<dbReference type="SUPFAM" id="SSF46894">
    <property type="entry name" value="C-terminal effector domain of the bipartite response regulators"/>
    <property type="match status" value="1"/>
</dbReference>
<dbReference type="InterPro" id="IPR016032">
    <property type="entry name" value="Sig_transdc_resp-reg_C-effctor"/>
</dbReference>
<proteinExistence type="predicted"/>
<evidence type="ECO:0000313" key="5">
    <source>
        <dbReference type="EMBL" id="MET3862905.1"/>
    </source>
</evidence>
<name>A0ABV2N8W1_9HYPH</name>
<evidence type="ECO:0000256" key="1">
    <source>
        <dbReference type="ARBA" id="ARBA00023015"/>
    </source>
</evidence>
<evidence type="ECO:0000259" key="4">
    <source>
        <dbReference type="PROSITE" id="PS50043"/>
    </source>
</evidence>
<sequence>MSTTVGVLILDEAQDLSAAARAALDHLPEIRLLGEACLDEADVEVEVAVVCLSSDKVAEGIAHVTGLRERRPNLRILVSFDALTADHFESLLDAGADAFVGRSHSQQELSAALLALVKGAACLVPPKRPGAMKAGQSCNFGLSPREIDVLRFLCAGFSNKEVARRLALSVRTVETHRLNLRRKTQTGRLKELVSLAHQLGLPLPSADEWSSHADNRFASKGGSLFEAVTGPEGLSVRADVASRAGATSLRKR</sequence>
<dbReference type="PRINTS" id="PR00038">
    <property type="entry name" value="HTHLUXR"/>
</dbReference>
<dbReference type="InterPro" id="IPR000792">
    <property type="entry name" value="Tscrpt_reg_LuxR_C"/>
</dbReference>
<dbReference type="Pfam" id="PF00196">
    <property type="entry name" value="GerE"/>
    <property type="match status" value="1"/>
</dbReference>
<dbReference type="PROSITE" id="PS50043">
    <property type="entry name" value="HTH_LUXR_2"/>
    <property type="match status" value="1"/>
</dbReference>
<reference evidence="5 6" key="1">
    <citation type="submission" date="2024-06" db="EMBL/GenBank/DDBJ databases">
        <title>Genomics of switchgrass bacterial isolates.</title>
        <authorList>
            <person name="Shade A."/>
        </authorList>
    </citation>
    <scope>NUCLEOTIDE SEQUENCE [LARGE SCALE GENOMIC DNA]</scope>
    <source>
        <strain evidence="5 6">PvP084</strain>
    </source>
</reference>
<keyword evidence="1" id="KW-0805">Transcription regulation</keyword>
<protein>
    <submittedName>
        <fullName evidence="5">DNA-binding NarL/FixJ family response regulator</fullName>
    </submittedName>
</protein>
<gene>
    <name evidence="5" type="ORF">ABIC20_000214</name>
</gene>
<organism evidence="5 6">
    <name type="scientific">Methylobacterium radiotolerans</name>
    <dbReference type="NCBI Taxonomy" id="31998"/>
    <lineage>
        <taxon>Bacteria</taxon>
        <taxon>Pseudomonadati</taxon>
        <taxon>Pseudomonadota</taxon>
        <taxon>Alphaproteobacteria</taxon>
        <taxon>Hyphomicrobiales</taxon>
        <taxon>Methylobacteriaceae</taxon>
        <taxon>Methylobacterium</taxon>
    </lineage>
</organism>
<evidence type="ECO:0000256" key="2">
    <source>
        <dbReference type="ARBA" id="ARBA00023125"/>
    </source>
</evidence>
<dbReference type="GO" id="GO:0003677">
    <property type="term" value="F:DNA binding"/>
    <property type="evidence" value="ECO:0007669"/>
    <property type="project" value="UniProtKB-KW"/>
</dbReference>
<dbReference type="Gene3D" id="3.40.50.2300">
    <property type="match status" value="1"/>
</dbReference>
<dbReference type="PANTHER" id="PTHR44688">
    <property type="entry name" value="DNA-BINDING TRANSCRIPTIONAL ACTIVATOR DEVR_DOSR"/>
    <property type="match status" value="1"/>
</dbReference>
<dbReference type="SMART" id="SM00421">
    <property type="entry name" value="HTH_LUXR"/>
    <property type="match status" value="1"/>
</dbReference>
<evidence type="ECO:0000313" key="6">
    <source>
        <dbReference type="Proteomes" id="UP001549119"/>
    </source>
</evidence>
<dbReference type="Proteomes" id="UP001549119">
    <property type="component" value="Unassembled WGS sequence"/>
</dbReference>
<keyword evidence="3" id="KW-0804">Transcription</keyword>
<evidence type="ECO:0000256" key="3">
    <source>
        <dbReference type="ARBA" id="ARBA00023163"/>
    </source>
</evidence>
<dbReference type="PANTHER" id="PTHR44688:SF16">
    <property type="entry name" value="DNA-BINDING TRANSCRIPTIONAL ACTIVATOR DEVR_DOSR"/>
    <property type="match status" value="1"/>
</dbReference>
<dbReference type="EMBL" id="JBEPNW010000002">
    <property type="protein sequence ID" value="MET3862905.1"/>
    <property type="molecule type" value="Genomic_DNA"/>
</dbReference>
<accession>A0ABV2N8W1</accession>
<dbReference type="RefSeq" id="WP_029359250.1">
    <property type="nucleotide sequence ID" value="NZ_JAPTHG010000073.1"/>
</dbReference>
<keyword evidence="2 5" id="KW-0238">DNA-binding</keyword>